<dbReference type="EMBL" id="LXQA010730254">
    <property type="protein sequence ID" value="MCI68082.1"/>
    <property type="molecule type" value="Genomic_DNA"/>
</dbReference>
<evidence type="ECO:0000313" key="2">
    <source>
        <dbReference type="Proteomes" id="UP000265520"/>
    </source>
</evidence>
<evidence type="ECO:0000313" key="1">
    <source>
        <dbReference type="EMBL" id="MCI68082.1"/>
    </source>
</evidence>
<keyword evidence="2" id="KW-1185">Reference proteome</keyword>
<feature type="non-terminal residue" evidence="1">
    <location>
        <position position="82"/>
    </location>
</feature>
<dbReference type="Proteomes" id="UP000265520">
    <property type="component" value="Unassembled WGS sequence"/>
</dbReference>
<feature type="non-terminal residue" evidence="1">
    <location>
        <position position="1"/>
    </location>
</feature>
<protein>
    <submittedName>
        <fullName evidence="1">Uncharacterized protein</fullName>
    </submittedName>
</protein>
<comment type="caution">
    <text evidence="1">The sequence shown here is derived from an EMBL/GenBank/DDBJ whole genome shotgun (WGS) entry which is preliminary data.</text>
</comment>
<accession>A0A392U437</accession>
<proteinExistence type="predicted"/>
<name>A0A392U437_9FABA</name>
<organism evidence="1 2">
    <name type="scientific">Trifolium medium</name>
    <dbReference type="NCBI Taxonomy" id="97028"/>
    <lineage>
        <taxon>Eukaryota</taxon>
        <taxon>Viridiplantae</taxon>
        <taxon>Streptophyta</taxon>
        <taxon>Embryophyta</taxon>
        <taxon>Tracheophyta</taxon>
        <taxon>Spermatophyta</taxon>
        <taxon>Magnoliopsida</taxon>
        <taxon>eudicotyledons</taxon>
        <taxon>Gunneridae</taxon>
        <taxon>Pentapetalae</taxon>
        <taxon>rosids</taxon>
        <taxon>fabids</taxon>
        <taxon>Fabales</taxon>
        <taxon>Fabaceae</taxon>
        <taxon>Papilionoideae</taxon>
        <taxon>50 kb inversion clade</taxon>
        <taxon>NPAAA clade</taxon>
        <taxon>Hologalegina</taxon>
        <taxon>IRL clade</taxon>
        <taxon>Trifolieae</taxon>
        <taxon>Trifolium</taxon>
    </lineage>
</organism>
<dbReference type="AlphaFoldDB" id="A0A392U437"/>
<reference evidence="1 2" key="1">
    <citation type="journal article" date="2018" name="Front. Plant Sci.">
        <title>Red Clover (Trifolium pratense) and Zigzag Clover (T. medium) - A Picture of Genomic Similarities and Differences.</title>
        <authorList>
            <person name="Dluhosova J."/>
            <person name="Istvanek J."/>
            <person name="Nedelnik J."/>
            <person name="Repkova J."/>
        </authorList>
    </citation>
    <scope>NUCLEOTIDE SEQUENCE [LARGE SCALE GENOMIC DNA]</scope>
    <source>
        <strain evidence="2">cv. 10/8</strain>
        <tissue evidence="1">Leaf</tissue>
    </source>
</reference>
<sequence length="82" mass="8620">GQGSVRAVLEGLDGAVSDSDLSERCKLDRPRERVVVSTSTGYNQVLGNYADKSGEGLGDGMVIPSTAEQEIGTADIRVLDTH</sequence>